<sequence length="126" mass="14192">MSKSRSSRTGLQFIVGRTHPLPRNVNYAEYAVLEYLDAEVLELAGNAACDNEKTGIIPRNLQLTIRNDEELKRCHYHSESCAAVHPGCAPAGEVAESHLQEYCHCCTPNKLPHRCIYQYILKMCCL</sequence>
<dbReference type="OrthoDB" id="9419637at2759"/>
<reference evidence="2" key="1">
    <citation type="submission" date="2021-04" db="EMBL/GenBank/DDBJ databases">
        <authorList>
            <consortium name="Molecular Ecology Group"/>
        </authorList>
    </citation>
    <scope>NUCLEOTIDE SEQUENCE</scope>
</reference>
<dbReference type="AlphaFoldDB" id="A0A8S3YVQ2"/>
<keyword evidence="1" id="KW-0544">Nucleosome core</keyword>
<keyword evidence="1" id="KW-0158">Chromosome</keyword>
<evidence type="ECO:0000313" key="2">
    <source>
        <dbReference type="EMBL" id="CAG5121237.1"/>
    </source>
</evidence>
<dbReference type="GO" id="GO:0005634">
    <property type="term" value="C:nucleus"/>
    <property type="evidence" value="ECO:0007669"/>
    <property type="project" value="UniProtKB-SubCell"/>
</dbReference>
<dbReference type="InterPro" id="IPR009072">
    <property type="entry name" value="Histone-fold"/>
</dbReference>
<dbReference type="PRINTS" id="PR00620">
    <property type="entry name" value="HISTONEH2A"/>
</dbReference>
<comment type="similarity">
    <text evidence="1">Belongs to the histone H2A family.</text>
</comment>
<keyword evidence="1" id="KW-0238">DNA-binding</keyword>
<dbReference type="PANTHER" id="PTHR23430">
    <property type="entry name" value="HISTONE H2A"/>
    <property type="match status" value="1"/>
</dbReference>
<comment type="subunit">
    <text evidence="1">The nucleosome is a histone octamer containing two molecules each of H2A, H2B, H3 and H4 assembled in one H3-H4 heterotetramer and two H2A-H2B heterodimers. The octamer wraps approximately 147 bp of DNA.</text>
</comment>
<comment type="subcellular location">
    <subcellularLocation>
        <location evidence="1">Nucleus</location>
    </subcellularLocation>
</comment>
<proteinExistence type="inferred from homology"/>
<dbReference type="Proteomes" id="UP000678393">
    <property type="component" value="Unassembled WGS sequence"/>
</dbReference>
<evidence type="ECO:0000313" key="3">
    <source>
        <dbReference type="Proteomes" id="UP000678393"/>
    </source>
</evidence>
<dbReference type="SUPFAM" id="SSF47113">
    <property type="entry name" value="Histone-fold"/>
    <property type="match status" value="1"/>
</dbReference>
<dbReference type="GO" id="GO:0000786">
    <property type="term" value="C:nucleosome"/>
    <property type="evidence" value="ECO:0007669"/>
    <property type="project" value="UniProtKB-KW"/>
</dbReference>
<organism evidence="2 3">
    <name type="scientific">Candidula unifasciata</name>
    <dbReference type="NCBI Taxonomy" id="100452"/>
    <lineage>
        <taxon>Eukaryota</taxon>
        <taxon>Metazoa</taxon>
        <taxon>Spiralia</taxon>
        <taxon>Lophotrochozoa</taxon>
        <taxon>Mollusca</taxon>
        <taxon>Gastropoda</taxon>
        <taxon>Heterobranchia</taxon>
        <taxon>Euthyneura</taxon>
        <taxon>Panpulmonata</taxon>
        <taxon>Eupulmonata</taxon>
        <taxon>Stylommatophora</taxon>
        <taxon>Helicina</taxon>
        <taxon>Helicoidea</taxon>
        <taxon>Geomitridae</taxon>
        <taxon>Candidula</taxon>
    </lineage>
</organism>
<dbReference type="InterPro" id="IPR002119">
    <property type="entry name" value="Histone_H2A"/>
</dbReference>
<protein>
    <recommendedName>
        <fullName evidence="1">Histone H2A</fullName>
    </recommendedName>
</protein>
<dbReference type="GO" id="GO:0003677">
    <property type="term" value="F:DNA binding"/>
    <property type="evidence" value="ECO:0007669"/>
    <property type="project" value="UniProtKB-KW"/>
</dbReference>
<keyword evidence="1" id="KW-0539">Nucleus</keyword>
<dbReference type="GO" id="GO:0030527">
    <property type="term" value="F:structural constituent of chromatin"/>
    <property type="evidence" value="ECO:0007669"/>
    <property type="project" value="InterPro"/>
</dbReference>
<dbReference type="CDD" id="cd00074">
    <property type="entry name" value="HFD_H2A"/>
    <property type="match status" value="1"/>
</dbReference>
<dbReference type="SMART" id="SM00414">
    <property type="entry name" value="H2A"/>
    <property type="match status" value="1"/>
</dbReference>
<keyword evidence="3" id="KW-1185">Reference proteome</keyword>
<comment type="caution">
    <text evidence="2">The sequence shown here is derived from an EMBL/GenBank/DDBJ whole genome shotgun (WGS) entry which is preliminary data.</text>
</comment>
<name>A0A8S3YVQ2_9EUPU</name>
<dbReference type="EMBL" id="CAJHNH020001046">
    <property type="protein sequence ID" value="CAG5121237.1"/>
    <property type="molecule type" value="Genomic_DNA"/>
</dbReference>
<accession>A0A8S3YVQ2</accession>
<evidence type="ECO:0000256" key="1">
    <source>
        <dbReference type="RuleBase" id="RU003767"/>
    </source>
</evidence>
<gene>
    <name evidence="2" type="ORF">CUNI_LOCUS6795</name>
</gene>
<dbReference type="GO" id="GO:0046982">
    <property type="term" value="F:protein heterodimerization activity"/>
    <property type="evidence" value="ECO:0007669"/>
    <property type="project" value="InterPro"/>
</dbReference>
<dbReference type="Gene3D" id="1.10.20.10">
    <property type="entry name" value="Histone, subunit A"/>
    <property type="match status" value="1"/>
</dbReference>